<comment type="caution">
    <text evidence="1">The sequence shown here is derived from an EMBL/GenBank/DDBJ whole genome shotgun (WGS) entry which is preliminary data.</text>
</comment>
<protein>
    <submittedName>
        <fullName evidence="1">Uncharacterized protein</fullName>
    </submittedName>
</protein>
<gene>
    <name evidence="1" type="ORF">EAX62_16175</name>
</gene>
<organism evidence="1 2">
    <name type="scientific">Tessaracoccus antarcticus</name>
    <dbReference type="NCBI Taxonomy" id="2479848"/>
    <lineage>
        <taxon>Bacteria</taxon>
        <taxon>Bacillati</taxon>
        <taxon>Actinomycetota</taxon>
        <taxon>Actinomycetes</taxon>
        <taxon>Propionibacteriales</taxon>
        <taxon>Propionibacteriaceae</taxon>
        <taxon>Tessaracoccus</taxon>
    </lineage>
</organism>
<accession>A0A3M0GID8</accession>
<evidence type="ECO:0000313" key="1">
    <source>
        <dbReference type="EMBL" id="RMB57036.1"/>
    </source>
</evidence>
<sequence>MVLHLYQLQNRFSMDDSLKDLTPLTDITTGAAQQQVVAALDDYRALGATQTAPVAVSVEKVGSLAIGAPGTRMIEVVACVDATGVDMVNKKTGKSVLAGERNQVNLFTLEVVNEDNSWLVSDIAAKPTKACS</sequence>
<dbReference type="AlphaFoldDB" id="A0A3M0GID8"/>
<evidence type="ECO:0000313" key="2">
    <source>
        <dbReference type="Proteomes" id="UP000275256"/>
    </source>
</evidence>
<proteinExistence type="predicted"/>
<dbReference type="EMBL" id="REFW01000008">
    <property type="protein sequence ID" value="RMB57036.1"/>
    <property type="molecule type" value="Genomic_DNA"/>
</dbReference>
<dbReference type="Proteomes" id="UP000275256">
    <property type="component" value="Unassembled WGS sequence"/>
</dbReference>
<keyword evidence="2" id="KW-1185">Reference proteome</keyword>
<reference evidence="1 2" key="1">
    <citation type="submission" date="2018-10" db="EMBL/GenBank/DDBJ databases">
        <title>Tessaracoccus antarcticuss sp. nov., isolated from sediment.</title>
        <authorList>
            <person name="Zhou L.Y."/>
            <person name="Du Z.J."/>
        </authorList>
    </citation>
    <scope>NUCLEOTIDE SEQUENCE [LARGE SCALE GENOMIC DNA]</scope>
    <source>
        <strain evidence="1 2">JDX10</strain>
    </source>
</reference>
<name>A0A3M0GID8_9ACTN</name>